<dbReference type="EMBL" id="SPMZ01000113">
    <property type="protein sequence ID" value="NMQ21478.1"/>
    <property type="molecule type" value="Genomic_DNA"/>
</dbReference>
<evidence type="ECO:0000313" key="1">
    <source>
        <dbReference type="EMBL" id="NMQ21478.1"/>
    </source>
</evidence>
<gene>
    <name evidence="1" type="ORF">E4P82_21060</name>
</gene>
<evidence type="ECO:0000313" key="2">
    <source>
        <dbReference type="Proteomes" id="UP000760480"/>
    </source>
</evidence>
<name>A0ABX1TPU1_9GAMM</name>
<comment type="caution">
    <text evidence="1">The sequence shown here is derived from an EMBL/GenBank/DDBJ whole genome shotgun (WGS) entry which is preliminary data.</text>
</comment>
<keyword evidence="2" id="KW-1185">Reference proteome</keyword>
<organism evidence="1 2">
    <name type="scientific">Candidatus Competibacter phosphatis</name>
    <dbReference type="NCBI Taxonomy" id="221280"/>
    <lineage>
        <taxon>Bacteria</taxon>
        <taxon>Pseudomonadati</taxon>
        <taxon>Pseudomonadota</taxon>
        <taxon>Gammaproteobacteria</taxon>
        <taxon>Candidatus Competibacteraceae</taxon>
        <taxon>Candidatus Competibacter</taxon>
    </lineage>
</organism>
<dbReference type="Proteomes" id="UP000760480">
    <property type="component" value="Unassembled WGS sequence"/>
</dbReference>
<accession>A0ABX1TPU1</accession>
<sequence>MSRIDNQTESLDPLLRPAHLALALGLGEGAVINHIRDGRIPQPDLRGRCALKLWRLSTIRAWNPTVAAAIEPLLRNPVLPAAA</sequence>
<reference evidence="1 2" key="1">
    <citation type="submission" date="2019-03" db="EMBL/GenBank/DDBJ databases">
        <title>Metabolic reconstructions from genomes of highly enriched 'Candidatus Accumulibacter' and 'Candidatus Competibacter' bioreactor populations.</title>
        <authorList>
            <person name="Annavajhala M.K."/>
            <person name="Welles L."/>
            <person name="Abbas B."/>
            <person name="Sorokin D."/>
            <person name="Park H."/>
            <person name="Van Loosdrecht M."/>
            <person name="Chandran K."/>
        </authorList>
    </citation>
    <scope>NUCLEOTIDE SEQUENCE [LARGE SCALE GENOMIC DNA]</scope>
    <source>
        <strain evidence="1 2">SBR_G</strain>
    </source>
</reference>
<dbReference type="RefSeq" id="WP_169250736.1">
    <property type="nucleotide sequence ID" value="NZ_SPMZ01000113.1"/>
</dbReference>
<protein>
    <recommendedName>
        <fullName evidence="3">DNA-binding protein</fullName>
    </recommendedName>
</protein>
<proteinExistence type="predicted"/>
<evidence type="ECO:0008006" key="3">
    <source>
        <dbReference type="Google" id="ProtNLM"/>
    </source>
</evidence>